<evidence type="ECO:0000313" key="8">
    <source>
        <dbReference type="Proteomes" id="UP000516148"/>
    </source>
</evidence>
<evidence type="ECO:0000256" key="1">
    <source>
        <dbReference type="ARBA" id="ARBA00007749"/>
    </source>
</evidence>
<dbReference type="KEGG" id="spap:H3Z74_03560"/>
<comment type="similarity">
    <text evidence="1">Belongs to the metallo-beta-lactamase superfamily.</text>
</comment>
<accession>A0A7H0LKX4</accession>
<dbReference type="SMART" id="SM00849">
    <property type="entry name" value="Lactamase_B"/>
    <property type="match status" value="1"/>
</dbReference>
<keyword evidence="5" id="KW-0732">Signal</keyword>
<evidence type="ECO:0000313" key="7">
    <source>
        <dbReference type="EMBL" id="QNQ10327.1"/>
    </source>
</evidence>
<evidence type="ECO:0000259" key="6">
    <source>
        <dbReference type="SMART" id="SM00849"/>
    </source>
</evidence>
<dbReference type="SUPFAM" id="SSF56281">
    <property type="entry name" value="Metallo-hydrolase/oxidoreductase"/>
    <property type="match status" value="1"/>
</dbReference>
<keyword evidence="4" id="KW-0862">Zinc</keyword>
<feature type="domain" description="Metallo-beta-lactamase" evidence="6">
    <location>
        <begin position="59"/>
        <end position="260"/>
    </location>
</feature>
<name>A0A7H0LKX4_9SPHN</name>
<protein>
    <submittedName>
        <fullName evidence="7">N-acyl homoserine lactonase family protein</fullName>
    </submittedName>
</protein>
<sequence length="276" mass="29210">MRIALFAAAAVSLMVQAAPATAAPAPIKLWRLDCGTIAANDLNAFSDAKAYTGKRKDLVGSCYLIKHGDAYLLWDAGLPAAMKGKPLDLKIMMDATLTKTVAEQLAELGLKPENINFLGISHYHFDHIGQAADFPGATLLIGKGDFDAVKAGAPGVNPALLAPWVKGTSKADPVSGDRDVFGDGSVTMIDAPGHTPGHHALLVRLKHGTYLLTGDAAHFQENYDSNGVPAYNSSRPDTLTSLDHIKKLAKDRKATVIIQHEAADVAKLPVFPKAAD</sequence>
<dbReference type="GO" id="GO:0046872">
    <property type="term" value="F:metal ion binding"/>
    <property type="evidence" value="ECO:0007669"/>
    <property type="project" value="UniProtKB-KW"/>
</dbReference>
<evidence type="ECO:0000256" key="5">
    <source>
        <dbReference type="SAM" id="SignalP"/>
    </source>
</evidence>
<dbReference type="Gene3D" id="3.60.15.10">
    <property type="entry name" value="Ribonuclease Z/Hydroxyacylglutathione hydrolase-like"/>
    <property type="match status" value="1"/>
</dbReference>
<gene>
    <name evidence="7" type="ORF">H3Z74_03560</name>
</gene>
<feature type="signal peptide" evidence="5">
    <location>
        <begin position="1"/>
        <end position="22"/>
    </location>
</feature>
<evidence type="ECO:0000256" key="2">
    <source>
        <dbReference type="ARBA" id="ARBA00022723"/>
    </source>
</evidence>
<dbReference type="PANTHER" id="PTHR42978">
    <property type="entry name" value="QUORUM-QUENCHING LACTONASE YTNP-RELATED-RELATED"/>
    <property type="match status" value="1"/>
</dbReference>
<dbReference type="InterPro" id="IPR051013">
    <property type="entry name" value="MBL_superfamily_lactonases"/>
</dbReference>
<proteinExistence type="inferred from homology"/>
<dbReference type="RefSeq" id="WP_187762627.1">
    <property type="nucleotide sequence ID" value="NZ_CP061038.1"/>
</dbReference>
<keyword evidence="3" id="KW-0378">Hydrolase</keyword>
<dbReference type="PANTHER" id="PTHR42978:SF3">
    <property type="entry name" value="BLR3078 PROTEIN"/>
    <property type="match status" value="1"/>
</dbReference>
<dbReference type="InterPro" id="IPR036866">
    <property type="entry name" value="RibonucZ/Hydroxyglut_hydro"/>
</dbReference>
<dbReference type="EMBL" id="CP061038">
    <property type="protein sequence ID" value="QNQ10327.1"/>
    <property type="molecule type" value="Genomic_DNA"/>
</dbReference>
<keyword evidence="2" id="KW-0479">Metal-binding</keyword>
<dbReference type="CDD" id="cd07729">
    <property type="entry name" value="AHL_lactonase_MBL-fold"/>
    <property type="match status" value="1"/>
</dbReference>
<feature type="chain" id="PRO_5028951647" evidence="5">
    <location>
        <begin position="23"/>
        <end position="276"/>
    </location>
</feature>
<evidence type="ECO:0000256" key="4">
    <source>
        <dbReference type="ARBA" id="ARBA00022833"/>
    </source>
</evidence>
<keyword evidence="8" id="KW-1185">Reference proteome</keyword>
<organism evidence="7 8">
    <name type="scientific">Sphingomonas alpina</name>
    <dbReference type="NCBI Taxonomy" id="653931"/>
    <lineage>
        <taxon>Bacteria</taxon>
        <taxon>Pseudomonadati</taxon>
        <taxon>Pseudomonadota</taxon>
        <taxon>Alphaproteobacteria</taxon>
        <taxon>Sphingomonadales</taxon>
        <taxon>Sphingomonadaceae</taxon>
        <taxon>Sphingomonas</taxon>
    </lineage>
</organism>
<dbReference type="InterPro" id="IPR001279">
    <property type="entry name" value="Metallo-B-lactamas"/>
</dbReference>
<dbReference type="Proteomes" id="UP000516148">
    <property type="component" value="Chromosome"/>
</dbReference>
<dbReference type="GO" id="GO:0016787">
    <property type="term" value="F:hydrolase activity"/>
    <property type="evidence" value="ECO:0007669"/>
    <property type="project" value="UniProtKB-KW"/>
</dbReference>
<evidence type="ECO:0000256" key="3">
    <source>
        <dbReference type="ARBA" id="ARBA00022801"/>
    </source>
</evidence>
<reference evidence="7 8" key="1">
    <citation type="submission" date="2020-09" db="EMBL/GenBank/DDBJ databases">
        <title>Sphingomonas sp., a new species isolated from pork steak.</title>
        <authorList>
            <person name="Heidler von Heilborn D."/>
        </authorList>
    </citation>
    <scope>NUCLEOTIDE SEQUENCE [LARGE SCALE GENOMIC DNA]</scope>
    <source>
        <strain evidence="8">S8-3T</strain>
    </source>
</reference>
<dbReference type="Pfam" id="PF00753">
    <property type="entry name" value="Lactamase_B"/>
    <property type="match status" value="1"/>
</dbReference>
<dbReference type="AlphaFoldDB" id="A0A7H0LKX4"/>